<protein>
    <recommendedName>
        <fullName evidence="4">Bulb-type lectin domain-containing protein</fullName>
    </recommendedName>
</protein>
<feature type="signal peptide" evidence="1">
    <location>
        <begin position="1"/>
        <end position="24"/>
    </location>
</feature>
<dbReference type="Gene3D" id="2.90.10.10">
    <property type="entry name" value="Bulb-type lectin domain"/>
    <property type="match status" value="1"/>
</dbReference>
<dbReference type="EMBL" id="JBHFFA010000003">
    <property type="protein sequence ID" value="KAL2632899.1"/>
    <property type="molecule type" value="Genomic_DNA"/>
</dbReference>
<evidence type="ECO:0000313" key="2">
    <source>
        <dbReference type="EMBL" id="KAL2632899.1"/>
    </source>
</evidence>
<dbReference type="Proteomes" id="UP001605036">
    <property type="component" value="Unassembled WGS sequence"/>
</dbReference>
<dbReference type="SUPFAM" id="SSF51110">
    <property type="entry name" value="alpha-D-mannose-specific plant lectins"/>
    <property type="match status" value="1"/>
</dbReference>
<dbReference type="AlphaFoldDB" id="A0ABD1YQ39"/>
<reference evidence="2 3" key="1">
    <citation type="submission" date="2024-09" db="EMBL/GenBank/DDBJ databases">
        <title>Chromosome-scale assembly of Riccia fluitans.</title>
        <authorList>
            <person name="Paukszto L."/>
            <person name="Sawicki J."/>
            <person name="Karawczyk K."/>
            <person name="Piernik-Szablinska J."/>
            <person name="Szczecinska M."/>
            <person name="Mazdziarz M."/>
        </authorList>
    </citation>
    <scope>NUCLEOTIDE SEQUENCE [LARGE SCALE GENOMIC DNA]</scope>
    <source>
        <strain evidence="2">Rf_01</strain>
        <tissue evidence="2">Aerial parts of the thallus</tissue>
    </source>
</reference>
<comment type="caution">
    <text evidence="2">The sequence shown here is derived from an EMBL/GenBank/DDBJ whole genome shotgun (WGS) entry which is preliminary data.</text>
</comment>
<accession>A0ABD1YQ39</accession>
<name>A0ABD1YQ39_9MARC</name>
<evidence type="ECO:0008006" key="4">
    <source>
        <dbReference type="Google" id="ProtNLM"/>
    </source>
</evidence>
<sequence>MLRFGISALLIVTLIYENGLLCESSNIGEMWTVGLIVGVGNEDSLFHLTDVPVIISPNKQYYLSVQAQPAFDPLNPAHDEFFCWLAVVNQTVAANKTNIWRAPCDHDLERSYDPMQECFFGLTSTGSLVLSHEYSDGPVAFSSNTTGLNVDHAVVNNSGSLLLQTASNVTVWTSADVQTPTKCLGLLDSFNHTLRVPTAKPPALVNTTVSPPPANSGFTIDRHGCHVLTFVCILIFAL</sequence>
<evidence type="ECO:0000256" key="1">
    <source>
        <dbReference type="SAM" id="SignalP"/>
    </source>
</evidence>
<evidence type="ECO:0000313" key="3">
    <source>
        <dbReference type="Proteomes" id="UP001605036"/>
    </source>
</evidence>
<keyword evidence="3" id="KW-1185">Reference proteome</keyword>
<feature type="chain" id="PRO_5044786064" description="Bulb-type lectin domain-containing protein" evidence="1">
    <location>
        <begin position="25"/>
        <end position="238"/>
    </location>
</feature>
<proteinExistence type="predicted"/>
<organism evidence="2 3">
    <name type="scientific">Riccia fluitans</name>
    <dbReference type="NCBI Taxonomy" id="41844"/>
    <lineage>
        <taxon>Eukaryota</taxon>
        <taxon>Viridiplantae</taxon>
        <taxon>Streptophyta</taxon>
        <taxon>Embryophyta</taxon>
        <taxon>Marchantiophyta</taxon>
        <taxon>Marchantiopsida</taxon>
        <taxon>Marchantiidae</taxon>
        <taxon>Marchantiales</taxon>
        <taxon>Ricciaceae</taxon>
        <taxon>Riccia</taxon>
    </lineage>
</organism>
<keyword evidence="1" id="KW-0732">Signal</keyword>
<gene>
    <name evidence="2" type="ORF">R1flu_004378</name>
</gene>
<dbReference type="InterPro" id="IPR036426">
    <property type="entry name" value="Bulb-type_lectin_dom_sf"/>
</dbReference>